<dbReference type="Proteomes" id="UP000555103">
    <property type="component" value="Unassembled WGS sequence"/>
</dbReference>
<keyword evidence="2" id="KW-0325">Glycoprotein</keyword>
<sequence>MSPFKTFTNLVLLALFLISVEAKCQISVSKPIPAFPGAEGGGMYTTGGRGGKVLYVTKLDDDGSQGTLRWALKQKYPRIVMFKVSGVIELKSRINLTSGNVTIAGQTAPGEGICIRNYSLMVKASNVIIRYIRFRMGDETKINDDAVGGIRQHNIIIDHCSMSWSTDECASFYANTDFTMQWCLITESLRHSVHEKGSHGYGGIWGGRNASFHHNLLSCHDSRNPRFDHPFLYNDQYPESEYRGVVDFRNNVVYNWGANNCYGGEGGQFNMVNNYYKPGPASKAKTNYFINTYGLCKDLKGDGQIHDFGHPALYISGNYFEGNPNNINRDNRKGIYPAKGGTAGKELIKPLLINGKEAGHTTTHSAEKAFEKVLNYAGANLFRDDVDFRAVKDAKNGTATIQDGGNGSRNGFLDTQSAVGGWQVYKALPAPLDSDGDGIPDEWEDIHKLDKYNAEDGTLVPKGGIGYTNVEIYLNSLVEHITEKQNKLK</sequence>
<protein>
    <submittedName>
        <fullName evidence="4">Pectate lyase</fullName>
    </submittedName>
</protein>
<feature type="signal peptide" evidence="3">
    <location>
        <begin position="1"/>
        <end position="24"/>
    </location>
</feature>
<dbReference type="SUPFAM" id="SSF51126">
    <property type="entry name" value="Pectin lyase-like"/>
    <property type="match status" value="1"/>
</dbReference>
<keyword evidence="1" id="KW-0479">Metal-binding</keyword>
<reference evidence="4 5" key="1">
    <citation type="submission" date="2020-08" db="EMBL/GenBank/DDBJ databases">
        <title>Genomic Encyclopedia of Type Strains, Phase IV (KMG-IV): sequencing the most valuable type-strain genomes for metagenomic binning, comparative biology and taxonomic classification.</title>
        <authorList>
            <person name="Goeker M."/>
        </authorList>
    </citation>
    <scope>NUCLEOTIDE SEQUENCE [LARGE SCALE GENOMIC DNA]</scope>
    <source>
        <strain evidence="4 5">DSM 104969</strain>
    </source>
</reference>
<dbReference type="GO" id="GO:0016829">
    <property type="term" value="F:lyase activity"/>
    <property type="evidence" value="ECO:0007669"/>
    <property type="project" value="UniProtKB-KW"/>
</dbReference>
<dbReference type="InterPro" id="IPR012334">
    <property type="entry name" value="Pectin_lyas_fold"/>
</dbReference>
<gene>
    <name evidence="4" type="ORF">GGR21_002746</name>
</gene>
<dbReference type="InterPro" id="IPR011050">
    <property type="entry name" value="Pectin_lyase_fold/virulence"/>
</dbReference>
<comment type="caution">
    <text evidence="4">The sequence shown here is derived from an EMBL/GenBank/DDBJ whole genome shotgun (WGS) entry which is preliminary data.</text>
</comment>
<evidence type="ECO:0000313" key="5">
    <source>
        <dbReference type="Proteomes" id="UP000555103"/>
    </source>
</evidence>
<evidence type="ECO:0000256" key="1">
    <source>
        <dbReference type="ARBA" id="ARBA00022723"/>
    </source>
</evidence>
<keyword evidence="5" id="KW-1185">Reference proteome</keyword>
<dbReference type="PANTHER" id="PTHR42970:SF1">
    <property type="entry name" value="PECTATE LYASE C-RELATED"/>
    <property type="match status" value="1"/>
</dbReference>
<dbReference type="InterPro" id="IPR052063">
    <property type="entry name" value="Polysaccharide_Lyase_1"/>
</dbReference>
<keyword evidence="3" id="KW-0732">Signal</keyword>
<dbReference type="EMBL" id="JACIEP010000009">
    <property type="protein sequence ID" value="MBB4036833.1"/>
    <property type="molecule type" value="Genomic_DNA"/>
</dbReference>
<evidence type="ECO:0000313" key="4">
    <source>
        <dbReference type="EMBL" id="MBB4036833.1"/>
    </source>
</evidence>
<dbReference type="RefSeq" id="WP_221233000.1">
    <property type="nucleotide sequence ID" value="NZ_JACIEP010000009.1"/>
</dbReference>
<dbReference type="GO" id="GO:0046872">
    <property type="term" value="F:metal ion binding"/>
    <property type="evidence" value="ECO:0007669"/>
    <property type="project" value="UniProtKB-KW"/>
</dbReference>
<dbReference type="Gene3D" id="2.160.20.10">
    <property type="entry name" value="Single-stranded right-handed beta-helix, Pectin lyase-like"/>
    <property type="match status" value="1"/>
</dbReference>
<accession>A0A840CY41</accession>
<organism evidence="4 5">
    <name type="scientific">Dysgonomonas hofstadii</name>
    <dbReference type="NCBI Taxonomy" id="637886"/>
    <lineage>
        <taxon>Bacteria</taxon>
        <taxon>Pseudomonadati</taxon>
        <taxon>Bacteroidota</taxon>
        <taxon>Bacteroidia</taxon>
        <taxon>Bacteroidales</taxon>
        <taxon>Dysgonomonadaceae</taxon>
        <taxon>Dysgonomonas</taxon>
    </lineage>
</organism>
<evidence type="ECO:0000256" key="2">
    <source>
        <dbReference type="ARBA" id="ARBA00023180"/>
    </source>
</evidence>
<evidence type="ECO:0000256" key="3">
    <source>
        <dbReference type="SAM" id="SignalP"/>
    </source>
</evidence>
<name>A0A840CY41_9BACT</name>
<proteinExistence type="predicted"/>
<keyword evidence="4" id="KW-0456">Lyase</keyword>
<dbReference type="PANTHER" id="PTHR42970">
    <property type="entry name" value="PECTATE LYASE C-RELATED"/>
    <property type="match status" value="1"/>
</dbReference>
<dbReference type="AlphaFoldDB" id="A0A840CY41"/>
<feature type="chain" id="PRO_5032848353" evidence="3">
    <location>
        <begin position="25"/>
        <end position="489"/>
    </location>
</feature>